<proteinExistence type="predicted"/>
<evidence type="ECO:0000313" key="1">
    <source>
        <dbReference type="EMBL" id="SDS50782.1"/>
    </source>
</evidence>
<evidence type="ECO:0000313" key="2">
    <source>
        <dbReference type="Proteomes" id="UP000199092"/>
    </source>
</evidence>
<reference evidence="1 2" key="1">
    <citation type="submission" date="2016-10" db="EMBL/GenBank/DDBJ databases">
        <authorList>
            <person name="de Groot N.N."/>
        </authorList>
    </citation>
    <scope>NUCLEOTIDE SEQUENCE [LARGE SCALE GENOMIC DNA]</scope>
    <source>
        <strain evidence="1 2">DSM 21741</strain>
    </source>
</reference>
<dbReference type="AlphaFoldDB" id="A0A1H1SS22"/>
<organism evidence="1 2">
    <name type="scientific">Friedmanniella luteola</name>
    <dbReference type="NCBI Taxonomy" id="546871"/>
    <lineage>
        <taxon>Bacteria</taxon>
        <taxon>Bacillati</taxon>
        <taxon>Actinomycetota</taxon>
        <taxon>Actinomycetes</taxon>
        <taxon>Propionibacteriales</taxon>
        <taxon>Nocardioidaceae</taxon>
        <taxon>Friedmanniella</taxon>
    </lineage>
</organism>
<name>A0A1H1SS22_9ACTN</name>
<dbReference type="Proteomes" id="UP000199092">
    <property type="component" value="Chromosome I"/>
</dbReference>
<keyword evidence="2" id="KW-1185">Reference proteome</keyword>
<dbReference type="STRING" id="546871.SAMN04488543_1861"/>
<dbReference type="EMBL" id="LT629749">
    <property type="protein sequence ID" value="SDS50782.1"/>
    <property type="molecule type" value="Genomic_DNA"/>
</dbReference>
<accession>A0A1H1SS22</accession>
<dbReference type="RefSeq" id="WP_157720371.1">
    <property type="nucleotide sequence ID" value="NZ_LT629749.1"/>
</dbReference>
<sequence>MDTTTCILCGGPLDDEQSEVFDLVGESAACEACYERATRDAEQQDVLLGA</sequence>
<protein>
    <submittedName>
        <fullName evidence="1">Uncharacterized protein</fullName>
    </submittedName>
</protein>
<gene>
    <name evidence="1" type="ORF">SAMN04488543_1861</name>
</gene>